<evidence type="ECO:0000256" key="2">
    <source>
        <dbReference type="ARBA" id="ARBA00023015"/>
    </source>
</evidence>
<dbReference type="Proteomes" id="UP001314170">
    <property type="component" value="Unassembled WGS sequence"/>
</dbReference>
<dbReference type="InterPro" id="IPR007624">
    <property type="entry name" value="RNA_pol_sigma70_r3"/>
</dbReference>
<comment type="similarity">
    <text evidence="1">Belongs to the sigma-70 factor family.</text>
</comment>
<feature type="domain" description="RNA polymerase sigma-70 region 2" evidence="8">
    <location>
        <begin position="501"/>
        <end position="541"/>
    </location>
</feature>
<comment type="caution">
    <text evidence="10">The sequence shown here is derived from an EMBL/GenBank/DDBJ whole genome shotgun (WGS) entry which is preliminary data.</text>
</comment>
<dbReference type="Pfam" id="PF04539">
    <property type="entry name" value="Sigma70_r3"/>
    <property type="match status" value="1"/>
</dbReference>
<dbReference type="InterPro" id="IPR000943">
    <property type="entry name" value="RNA_pol_sigma70"/>
</dbReference>
<dbReference type="CDD" id="cd06171">
    <property type="entry name" value="Sigma70_r4"/>
    <property type="match status" value="1"/>
</dbReference>
<dbReference type="Gene3D" id="1.20.120.1810">
    <property type="match status" value="2"/>
</dbReference>
<dbReference type="InterPro" id="IPR007630">
    <property type="entry name" value="RNA_pol_sigma70_r4"/>
</dbReference>
<protein>
    <recommendedName>
        <fullName evidence="12">Sigma factor</fullName>
    </recommendedName>
</protein>
<dbReference type="InterPro" id="IPR036388">
    <property type="entry name" value="WH-like_DNA-bd_sf"/>
</dbReference>
<dbReference type="SUPFAM" id="SSF88946">
    <property type="entry name" value="Sigma2 domain of RNA polymerase sigma factors"/>
    <property type="match status" value="2"/>
</dbReference>
<keyword evidence="5" id="KW-0804">Transcription</keyword>
<dbReference type="Pfam" id="PF04542">
    <property type="entry name" value="Sigma70_r2"/>
    <property type="match status" value="1"/>
</dbReference>
<dbReference type="SUPFAM" id="SSF88659">
    <property type="entry name" value="Sigma3 and sigma4 domains of RNA polymerase sigma factors"/>
    <property type="match status" value="2"/>
</dbReference>
<accession>A0AAV1SK03</accession>
<evidence type="ECO:0000313" key="10">
    <source>
        <dbReference type="EMBL" id="CAK7353092.1"/>
    </source>
</evidence>
<dbReference type="PANTHER" id="PTHR30603">
    <property type="entry name" value="RNA POLYMERASE SIGMA FACTOR RPO"/>
    <property type="match status" value="1"/>
</dbReference>
<keyword evidence="3" id="KW-0731">Sigma factor</keyword>
<feature type="domain" description="RNA polymerase sigma-70 region 3" evidence="7">
    <location>
        <begin position="552"/>
        <end position="627"/>
    </location>
</feature>
<name>A0AAV1SK03_9ROSI</name>
<dbReference type="InterPro" id="IPR013325">
    <property type="entry name" value="RNA_pol_sigma_r2"/>
</dbReference>
<organism evidence="10 11">
    <name type="scientific">Dovyalis caffra</name>
    <dbReference type="NCBI Taxonomy" id="77055"/>
    <lineage>
        <taxon>Eukaryota</taxon>
        <taxon>Viridiplantae</taxon>
        <taxon>Streptophyta</taxon>
        <taxon>Embryophyta</taxon>
        <taxon>Tracheophyta</taxon>
        <taxon>Spermatophyta</taxon>
        <taxon>Magnoliopsida</taxon>
        <taxon>eudicotyledons</taxon>
        <taxon>Gunneridae</taxon>
        <taxon>Pentapetalae</taxon>
        <taxon>rosids</taxon>
        <taxon>fabids</taxon>
        <taxon>Malpighiales</taxon>
        <taxon>Salicaceae</taxon>
        <taxon>Flacourtieae</taxon>
        <taxon>Dovyalis</taxon>
    </lineage>
</organism>
<dbReference type="AlphaFoldDB" id="A0AAV1SK03"/>
<evidence type="ECO:0000256" key="5">
    <source>
        <dbReference type="ARBA" id="ARBA00023163"/>
    </source>
</evidence>
<keyword evidence="2" id="KW-0805">Transcription regulation</keyword>
<dbReference type="InterPro" id="IPR007627">
    <property type="entry name" value="RNA_pol_sigma70_r2"/>
</dbReference>
<evidence type="ECO:0000256" key="3">
    <source>
        <dbReference type="ARBA" id="ARBA00023082"/>
    </source>
</evidence>
<feature type="domain" description="RNA polymerase sigma-70 region 4" evidence="9">
    <location>
        <begin position="640"/>
        <end position="692"/>
    </location>
</feature>
<reference evidence="10 11" key="1">
    <citation type="submission" date="2024-01" db="EMBL/GenBank/DDBJ databases">
        <authorList>
            <person name="Waweru B."/>
        </authorList>
    </citation>
    <scope>NUCLEOTIDE SEQUENCE [LARGE SCALE GENOMIC DNA]</scope>
</reference>
<dbReference type="PRINTS" id="PR00046">
    <property type="entry name" value="SIGMA70FCT"/>
</dbReference>
<evidence type="ECO:0000259" key="9">
    <source>
        <dbReference type="Pfam" id="PF04545"/>
    </source>
</evidence>
<dbReference type="GO" id="GO:0016987">
    <property type="term" value="F:sigma factor activity"/>
    <property type="evidence" value="ECO:0007669"/>
    <property type="project" value="UniProtKB-KW"/>
</dbReference>
<gene>
    <name evidence="10" type="ORF">DCAF_LOCUS24553</name>
</gene>
<evidence type="ECO:0008006" key="12">
    <source>
        <dbReference type="Google" id="ProtNLM"/>
    </source>
</evidence>
<sequence length="706" mass="80029">MGVGFRLTPKWGSPMQSRSVTNSTSRFSSFAGDFISSSLLFHSRGRDASVNQARLSFLSVVYEEGDIPNKYSFKNFACSAAQHVENDCLQMEGLKMNGDKRSHVGINNMMDDDKVSAEEDTSSSHMCRERKTSRFSLLLDNLDALEKSVADSDALKLERDILLQLERLGALEFFKACLSRTLQTPNVWDLSAVPIEPIGESKTDGTLDDHIGKIVVRTGKTEERKWRRERGRKTVQNKLQKPTYLSPPSKTVQNNLQLPTIGRKTSSSRSKRLTIARNEAEMSSGVKVVGISTTNVVSDLERIIPTLEEETGQVVSLSCWAEAAGLDKKVLQQQLQFGWYCREELLRSTRSLVIYIARNYRGMGIAMEDLLQPMITLHQMLQWIFFQIQIKIEDCAIRAAARKSIRQLISDLYSNTLDGDASLNKESSLLKGWDLAKECGLSLPDDPVLIIFLVVCCAAVQIFLEVFLCTAADSGLCHYAYFILLWWLKFANVKSNPIIAGNLGVLQGAERFDPTRGYRFSTYVQYWIRKSILKIVERHARGIQVPYALSRATNKIQKARKALSNSHGKYPDDSEIAKFTGLSLAKIESAKKCLRVVASLDQRIGEGLYAKCSEFISDTSIQNPEEAVMRQHMRKEIYDLLRGLDSRERQVMFLRYGFKDHQPKSLAEIGRLFHVSKECVRKIEKKVMMRLRDEGTHRNLNHYMNL</sequence>
<evidence type="ECO:0000256" key="6">
    <source>
        <dbReference type="SAM" id="MobiDB-lite"/>
    </source>
</evidence>
<dbReference type="GO" id="GO:0006352">
    <property type="term" value="P:DNA-templated transcription initiation"/>
    <property type="evidence" value="ECO:0007669"/>
    <property type="project" value="InterPro"/>
</dbReference>
<dbReference type="PANTHER" id="PTHR30603:SF13">
    <property type="entry name" value="RNA POLYMERASE SIGMA FACTOR SIGC"/>
    <property type="match status" value="1"/>
</dbReference>
<proteinExistence type="inferred from homology"/>
<evidence type="ECO:0000256" key="1">
    <source>
        <dbReference type="ARBA" id="ARBA00007788"/>
    </source>
</evidence>
<dbReference type="EMBL" id="CAWUPB010001194">
    <property type="protein sequence ID" value="CAK7353092.1"/>
    <property type="molecule type" value="Genomic_DNA"/>
</dbReference>
<dbReference type="Gene3D" id="1.10.10.10">
    <property type="entry name" value="Winged helix-like DNA-binding domain superfamily/Winged helix DNA-binding domain"/>
    <property type="match status" value="2"/>
</dbReference>
<dbReference type="InterPro" id="IPR013324">
    <property type="entry name" value="RNA_pol_sigma_r3/r4-like"/>
</dbReference>
<evidence type="ECO:0000313" key="11">
    <source>
        <dbReference type="Proteomes" id="UP001314170"/>
    </source>
</evidence>
<dbReference type="InterPro" id="IPR050239">
    <property type="entry name" value="Sigma-70_RNA_pol_init_factors"/>
</dbReference>
<keyword evidence="4" id="KW-0238">DNA-binding</keyword>
<keyword evidence="11" id="KW-1185">Reference proteome</keyword>
<feature type="region of interest" description="Disordered" evidence="6">
    <location>
        <begin position="229"/>
        <end position="251"/>
    </location>
</feature>
<evidence type="ECO:0000259" key="7">
    <source>
        <dbReference type="Pfam" id="PF04539"/>
    </source>
</evidence>
<dbReference type="NCBIfam" id="TIGR02937">
    <property type="entry name" value="sigma70-ECF"/>
    <property type="match status" value="1"/>
</dbReference>
<evidence type="ECO:0000256" key="4">
    <source>
        <dbReference type="ARBA" id="ARBA00023125"/>
    </source>
</evidence>
<dbReference type="Pfam" id="PF04545">
    <property type="entry name" value="Sigma70_r4"/>
    <property type="match status" value="1"/>
</dbReference>
<dbReference type="GO" id="GO:0003677">
    <property type="term" value="F:DNA binding"/>
    <property type="evidence" value="ECO:0007669"/>
    <property type="project" value="UniProtKB-KW"/>
</dbReference>
<dbReference type="InterPro" id="IPR014284">
    <property type="entry name" value="RNA_pol_sigma-70_dom"/>
</dbReference>
<evidence type="ECO:0000259" key="8">
    <source>
        <dbReference type="Pfam" id="PF04542"/>
    </source>
</evidence>
<dbReference type="GO" id="GO:0071482">
    <property type="term" value="P:cellular response to light stimulus"/>
    <property type="evidence" value="ECO:0007669"/>
    <property type="project" value="UniProtKB-ARBA"/>
</dbReference>